<dbReference type="InterPro" id="IPR014001">
    <property type="entry name" value="Helicase_ATP-bd"/>
</dbReference>
<dbReference type="Gene3D" id="3.40.50.300">
    <property type="entry name" value="P-loop containing nucleotide triphosphate hydrolases"/>
    <property type="match status" value="2"/>
</dbReference>
<dbReference type="Pfam" id="PF00929">
    <property type="entry name" value="RNase_T"/>
    <property type="match status" value="1"/>
</dbReference>
<keyword evidence="6 10" id="KW-0378">Hydrolase</keyword>
<feature type="binding site" evidence="10">
    <location>
        <begin position="285"/>
        <end position="292"/>
    </location>
    <ligand>
        <name>ATP</name>
        <dbReference type="ChEBI" id="CHEBI:30616"/>
    </ligand>
</feature>
<dbReference type="InterPro" id="IPR011545">
    <property type="entry name" value="DEAD/DEAH_box_helicase_dom"/>
</dbReference>
<evidence type="ECO:0000256" key="8">
    <source>
        <dbReference type="ARBA" id="ARBA00022840"/>
    </source>
</evidence>
<evidence type="ECO:0000256" key="6">
    <source>
        <dbReference type="ARBA" id="ARBA00022801"/>
    </source>
</evidence>
<evidence type="ECO:0000256" key="2">
    <source>
        <dbReference type="ARBA" id="ARBA00022695"/>
    </source>
</evidence>
<dbReference type="InterPro" id="IPR012337">
    <property type="entry name" value="RNaseH-like_sf"/>
</dbReference>
<dbReference type="SMART" id="SM00479">
    <property type="entry name" value="EXOIII"/>
    <property type="match status" value="1"/>
</dbReference>
<dbReference type="GO" id="GO:0005829">
    <property type="term" value="C:cytosol"/>
    <property type="evidence" value="ECO:0007669"/>
    <property type="project" value="TreeGrafter"/>
</dbReference>
<keyword evidence="3" id="KW-0235">DNA replication</keyword>
<dbReference type="FunFam" id="3.30.420.10:FF:000045">
    <property type="entry name" value="3'-5' exonuclease DinG"/>
    <property type="match status" value="1"/>
</dbReference>
<evidence type="ECO:0000256" key="3">
    <source>
        <dbReference type="ARBA" id="ARBA00022705"/>
    </source>
</evidence>
<dbReference type="InterPro" id="IPR006555">
    <property type="entry name" value="ATP-dep_Helicase_C"/>
</dbReference>
<dbReference type="InterPro" id="IPR027417">
    <property type="entry name" value="P-loop_NTPase"/>
</dbReference>
<organism evidence="14 15">
    <name type="scientific">Streptococcus parauberis</name>
    <dbReference type="NCBI Taxonomy" id="1348"/>
    <lineage>
        <taxon>Bacteria</taxon>
        <taxon>Bacillati</taxon>
        <taxon>Bacillota</taxon>
        <taxon>Bacilli</taxon>
        <taxon>Lactobacillales</taxon>
        <taxon>Streptococcaceae</taxon>
        <taxon>Streptococcus</taxon>
    </lineage>
</organism>
<feature type="domain" description="Helicase ATP-binding" evidence="11">
    <location>
        <begin position="272"/>
        <end position="498"/>
    </location>
</feature>
<dbReference type="HAMAP" id="MF_02206">
    <property type="entry name" value="DinG_exonucl"/>
    <property type="match status" value="1"/>
</dbReference>
<keyword evidence="2" id="KW-0548">Nucleotidyltransferase</keyword>
<dbReference type="NCBIfam" id="NF005569">
    <property type="entry name" value="PRK07246.1"/>
    <property type="match status" value="1"/>
</dbReference>
<dbReference type="EMBL" id="NSGR01000009">
    <property type="protein sequence ID" value="PCH11287.1"/>
    <property type="molecule type" value="Genomic_DNA"/>
</dbReference>
<feature type="short sequence motif" description="DEAH box" evidence="10">
    <location>
        <begin position="457"/>
        <end position="460"/>
    </location>
</feature>
<dbReference type="PANTHER" id="PTHR30231">
    <property type="entry name" value="DNA POLYMERASE III SUBUNIT EPSILON"/>
    <property type="match status" value="1"/>
</dbReference>
<evidence type="ECO:0000256" key="10">
    <source>
        <dbReference type="HAMAP-Rule" id="MF_02206"/>
    </source>
</evidence>
<dbReference type="SUPFAM" id="SSF53098">
    <property type="entry name" value="Ribonuclease H-like"/>
    <property type="match status" value="1"/>
</dbReference>
<dbReference type="GO" id="GO:0016818">
    <property type="term" value="F:hydrolase activity, acting on acid anhydrides, in phosphorus-containing anhydrides"/>
    <property type="evidence" value="ECO:0007669"/>
    <property type="project" value="InterPro"/>
</dbReference>
<comment type="function">
    <text evidence="10">3'-5' exonuclease.</text>
</comment>
<dbReference type="InterPro" id="IPR006054">
    <property type="entry name" value="DnaQ"/>
</dbReference>
<evidence type="ECO:0000259" key="12">
    <source>
        <dbReference type="PROSITE" id="PS51193"/>
    </source>
</evidence>
<proteinExistence type="inferred from homology"/>
<dbReference type="AlphaFoldDB" id="A0A854WJX9"/>
<comment type="caution">
    <text evidence="14">The sequence shown here is derived from an EMBL/GenBank/DDBJ whole genome shotgun (WGS) entry which is preliminary data.</text>
</comment>
<dbReference type="EC" id="3.1.-.-" evidence="10"/>
<comment type="similarity">
    <text evidence="10">Belongs to the helicase family. DinG subfamily. Type 2 sub-subfamily.</text>
</comment>
<feature type="domain" description="Helicase C-terminal" evidence="13">
    <location>
        <begin position="649"/>
        <end position="823"/>
    </location>
</feature>
<dbReference type="NCBIfam" id="TIGR00573">
    <property type="entry name" value="dnaq"/>
    <property type="match status" value="1"/>
</dbReference>
<dbReference type="CDD" id="cd06127">
    <property type="entry name" value="DEDDh"/>
    <property type="match status" value="1"/>
</dbReference>
<dbReference type="InterPro" id="IPR006310">
    <property type="entry name" value="DinG"/>
</dbReference>
<evidence type="ECO:0000313" key="15">
    <source>
        <dbReference type="Proteomes" id="UP000217465"/>
    </source>
</evidence>
<dbReference type="Gene3D" id="3.30.420.10">
    <property type="entry name" value="Ribonuclease H-like superfamily/Ribonuclease H"/>
    <property type="match status" value="1"/>
</dbReference>
<evidence type="ECO:0000259" key="13">
    <source>
        <dbReference type="PROSITE" id="PS51194"/>
    </source>
</evidence>
<dbReference type="PANTHER" id="PTHR30231:SF41">
    <property type="entry name" value="DNA POLYMERASE III SUBUNIT EPSILON"/>
    <property type="match status" value="1"/>
</dbReference>
<dbReference type="InterPro" id="IPR036397">
    <property type="entry name" value="RNaseH_sf"/>
</dbReference>
<dbReference type="PROSITE" id="PS51193">
    <property type="entry name" value="HELICASE_ATP_BIND_2"/>
    <property type="match status" value="1"/>
</dbReference>
<dbReference type="GO" id="GO:0004386">
    <property type="term" value="F:helicase activity"/>
    <property type="evidence" value="ECO:0007669"/>
    <property type="project" value="InterPro"/>
</dbReference>
<dbReference type="SUPFAM" id="SSF52540">
    <property type="entry name" value="P-loop containing nucleoside triphosphate hydrolases"/>
    <property type="match status" value="1"/>
</dbReference>
<name>A0A854WJX9_9STRE</name>
<dbReference type="GO" id="GO:0003677">
    <property type="term" value="F:DNA binding"/>
    <property type="evidence" value="ECO:0007669"/>
    <property type="project" value="InterPro"/>
</dbReference>
<dbReference type="InterPro" id="IPR013520">
    <property type="entry name" value="Ribonucl_H"/>
</dbReference>
<evidence type="ECO:0000256" key="1">
    <source>
        <dbReference type="ARBA" id="ARBA00022679"/>
    </source>
</evidence>
<dbReference type="PROSITE" id="PS51192">
    <property type="entry name" value="HELICASE_ATP_BIND_1"/>
    <property type="match status" value="1"/>
</dbReference>
<evidence type="ECO:0000256" key="9">
    <source>
        <dbReference type="ARBA" id="ARBA00022932"/>
    </source>
</evidence>
<dbReference type="InterPro" id="IPR014013">
    <property type="entry name" value="Helic_SF1/SF2_ATP-bd_DinG/Rad3"/>
</dbReference>
<dbReference type="PROSITE" id="PS51194">
    <property type="entry name" value="HELICASE_CTER"/>
    <property type="match status" value="1"/>
</dbReference>
<dbReference type="GO" id="GO:0005524">
    <property type="term" value="F:ATP binding"/>
    <property type="evidence" value="ECO:0007669"/>
    <property type="project" value="UniProtKB-UniRule"/>
</dbReference>
<protein>
    <recommendedName>
        <fullName evidence="10">3'-5' exonuclease DinG</fullName>
        <ecNumber evidence="10">3.1.-.-</ecNumber>
    </recommendedName>
</protein>
<keyword evidence="9" id="KW-0239">DNA-directed DNA polymerase</keyword>
<evidence type="ECO:0000256" key="7">
    <source>
        <dbReference type="ARBA" id="ARBA00022839"/>
    </source>
</evidence>
<dbReference type="GO" id="GO:0045004">
    <property type="term" value="P:DNA replication proofreading"/>
    <property type="evidence" value="ECO:0007669"/>
    <property type="project" value="TreeGrafter"/>
</dbReference>
<gene>
    <name evidence="10" type="primary">dinG</name>
    <name evidence="14" type="ORF">A9Y57_01590</name>
</gene>
<evidence type="ECO:0000259" key="11">
    <source>
        <dbReference type="PROSITE" id="PS51192"/>
    </source>
</evidence>
<dbReference type="SMART" id="SM00491">
    <property type="entry name" value="HELICc2"/>
    <property type="match status" value="1"/>
</dbReference>
<keyword evidence="7 10" id="KW-0269">Exonuclease</keyword>
<dbReference type="Proteomes" id="UP000217465">
    <property type="component" value="Unassembled WGS sequence"/>
</dbReference>
<feature type="domain" description="Helicase ATP-binding" evidence="12">
    <location>
        <begin position="250"/>
        <end position="510"/>
    </location>
</feature>
<keyword evidence="8 10" id="KW-0067">ATP-binding</keyword>
<dbReference type="GO" id="GO:0008408">
    <property type="term" value="F:3'-5' exonuclease activity"/>
    <property type="evidence" value="ECO:0007669"/>
    <property type="project" value="UniProtKB-UniRule"/>
</dbReference>
<keyword evidence="1" id="KW-0808">Transferase</keyword>
<evidence type="ECO:0000256" key="4">
    <source>
        <dbReference type="ARBA" id="ARBA00022722"/>
    </source>
</evidence>
<evidence type="ECO:0000256" key="5">
    <source>
        <dbReference type="ARBA" id="ARBA00022741"/>
    </source>
</evidence>
<accession>A0A854WJX9</accession>
<evidence type="ECO:0000313" key="14">
    <source>
        <dbReference type="EMBL" id="PCH11287.1"/>
    </source>
</evidence>
<dbReference type="Pfam" id="PF13307">
    <property type="entry name" value="Helicase_C_2"/>
    <property type="match status" value="1"/>
</dbReference>
<keyword evidence="5 10" id="KW-0547">Nucleotide-binding</keyword>
<dbReference type="Pfam" id="PF00270">
    <property type="entry name" value="DEAD"/>
    <property type="match status" value="1"/>
</dbReference>
<dbReference type="GO" id="GO:0003887">
    <property type="term" value="F:DNA-directed DNA polymerase activity"/>
    <property type="evidence" value="ECO:0007669"/>
    <property type="project" value="UniProtKB-KW"/>
</dbReference>
<keyword evidence="4 10" id="KW-0540">Nuclease</keyword>
<sequence length="834" mass="95642">MSMELIKTWYNISIMTKEKNPKYAVIDLEATSAGTAAKIIQVGIVIVEGGKITNTYQTDVNPHEDLSDHIKLLTGISDQQLASAPEFSQIAGTIFNLIKDCIFVAHNVKFDANLLAEALFFEGFELRTPRVDTVELAQVFFPHLEKYNLTYLSTELNLELSDAHTAIADAMATANLLLVLQDKIKSLPKESLAYILRYSDSLIFESDLLIEEGLKHAKPLDAMEFQLIDDLVIRKDQPSLDALKLSQSFEINTALLGLENRPLQNQFASLVEDAFNQPQASFIQAQAGIGKTYGYLLPLLAKADGNQVLVSVPTKILQDQMMAKELQSLIDQYHIKAHSLKGPGNYIKLDTFKASLEEIHDNRLINRYKMQLIVWLLETKTGDLDEIKQKQRYEAYFEAIKHDGQLTQSSPFYDYDYWQKSYEKAKKADLLITNHAYFLHRVEDDKNFAKGKILVFDEAQGLMIQLDHLSRQQVNLTQTLLDIQEKINLTGSLLERRLYESLAFELSQLTSQFYHSPKIEISKEQIKSLKVLVEEIGDTDLIELSDAFRYQDGDYWLSSKVNQDKRVTYLNATNQQFINFKNFLPETTKTYFISATLQISPQVSLADLLGFDSFSYDIIVKEKSQSQLVIIDQDMPILDGLSDHDYSQEIAKRIYHLRSLNYPILVLFNSRHHLFMVSELLDQWKVPHLSQEKNGSAYNIKRRFDRGEHSILLGMGAFWEGVDFIHADRMIEVITRMPFDNPKDLFVKKMSNYISSKGKHAFRDYFLPMTILKLKQAIGRTMRRHNQKSCVLILDKRIIVKSYGPEVLAGLDQEFLVIDEKFEKCLGEMAHFLL</sequence>
<reference evidence="14 15" key="1">
    <citation type="submission" date="2016-06" db="EMBL/GenBank/DDBJ databases">
        <authorList>
            <person name="Haines A.N."/>
            <person name="Council K.R."/>
        </authorList>
    </citation>
    <scope>NUCLEOTIDE SEQUENCE [LARGE SCALE GENOMIC DNA]</scope>
    <source>
        <strain evidence="14 15">SP158-29</strain>
    </source>
</reference>
<dbReference type="InterPro" id="IPR001650">
    <property type="entry name" value="Helicase_C-like"/>
</dbReference>